<name>A0A2R6NGA8_9APHY</name>
<comment type="caution">
    <text evidence="2">The sequence shown here is derived from an EMBL/GenBank/DDBJ whole genome shotgun (WGS) entry which is preliminary data.</text>
</comment>
<feature type="region of interest" description="Disordered" evidence="1">
    <location>
        <begin position="1"/>
        <end position="94"/>
    </location>
</feature>
<keyword evidence="3" id="KW-1185">Reference proteome</keyword>
<proteinExistence type="predicted"/>
<evidence type="ECO:0000313" key="3">
    <source>
        <dbReference type="Proteomes" id="UP000186601"/>
    </source>
</evidence>
<reference evidence="2 3" key="1">
    <citation type="submission" date="2018-02" db="EMBL/GenBank/DDBJ databases">
        <title>Genome sequence of the basidiomycete white-rot fungus Phlebia centrifuga.</title>
        <authorList>
            <person name="Granchi Z."/>
            <person name="Peng M."/>
            <person name="de Vries R.P."/>
            <person name="Hilden K."/>
            <person name="Makela M.R."/>
            <person name="Grigoriev I."/>
            <person name="Riley R."/>
        </authorList>
    </citation>
    <scope>NUCLEOTIDE SEQUENCE [LARGE SCALE GENOMIC DNA]</scope>
    <source>
        <strain evidence="2 3">FBCC195</strain>
    </source>
</reference>
<feature type="compositionally biased region" description="Polar residues" evidence="1">
    <location>
        <begin position="36"/>
        <end position="45"/>
    </location>
</feature>
<dbReference type="AlphaFoldDB" id="A0A2R6NGA8"/>
<evidence type="ECO:0000313" key="2">
    <source>
        <dbReference type="EMBL" id="PSR71361.1"/>
    </source>
</evidence>
<feature type="compositionally biased region" description="Basic and acidic residues" evidence="1">
    <location>
        <begin position="53"/>
        <end position="72"/>
    </location>
</feature>
<evidence type="ECO:0000256" key="1">
    <source>
        <dbReference type="SAM" id="MobiDB-lite"/>
    </source>
</evidence>
<sequence>MAPASSKPEVVPPSASSEPSEPSGITPGDKPKEQITGEQGENPQVTVHKKGMRAADERKSGQERDSEGDGKALDNVAKDGFTGGGKEATVKPRL</sequence>
<feature type="compositionally biased region" description="Low complexity" evidence="1">
    <location>
        <begin position="1"/>
        <end position="23"/>
    </location>
</feature>
<dbReference type="Proteomes" id="UP000186601">
    <property type="component" value="Unassembled WGS sequence"/>
</dbReference>
<protein>
    <submittedName>
        <fullName evidence="2">Uncharacterized protein</fullName>
    </submittedName>
</protein>
<dbReference type="OrthoDB" id="2802639at2759"/>
<accession>A0A2R6NGA8</accession>
<organism evidence="2 3">
    <name type="scientific">Hermanssonia centrifuga</name>
    <dbReference type="NCBI Taxonomy" id="98765"/>
    <lineage>
        <taxon>Eukaryota</taxon>
        <taxon>Fungi</taxon>
        <taxon>Dikarya</taxon>
        <taxon>Basidiomycota</taxon>
        <taxon>Agaricomycotina</taxon>
        <taxon>Agaricomycetes</taxon>
        <taxon>Polyporales</taxon>
        <taxon>Meruliaceae</taxon>
        <taxon>Hermanssonia</taxon>
    </lineage>
</organism>
<gene>
    <name evidence="2" type="ORF">PHLCEN_2v12737</name>
</gene>
<dbReference type="EMBL" id="MLYV02001286">
    <property type="protein sequence ID" value="PSR71361.1"/>
    <property type="molecule type" value="Genomic_DNA"/>
</dbReference>